<dbReference type="AlphaFoldDB" id="A0A6F8XWP9"/>
<sequence>MSSTEQQIRELFGRADPGRLAPLPAPRMTSAQLIAETEALATRTHRFTAPPGLGRRKLVLAGAATVAAGVAAYALAQRSTGSRTAGNTPAWALAGTVVVPMGFRDDRDPPPAADRLRALAASITDAPHDTRSGRYAYRHGKSWSSGMLTDEGHTLGLVEEEEAWTASDGSGRVRRKTVGAEYPDEASRQYWQARIARGQGPTIPNEDLQDVPARQPDPNTPPQPADWTQPPTDPTQLARLLRAEYGPLDTAKWTMELYRSYVVPRRVRAQVLTILAGVPGFRWRGQVTDRIGRRGVAITVRAYPPQDRTDSNQYEGVLIFDERTGELLGYEISVLTASPTLNSYVQILDADHTDRLG</sequence>
<reference evidence="2 3" key="1">
    <citation type="submission" date="2020-03" db="EMBL/GenBank/DDBJ databases">
        <title>Whole genome shotgun sequence of Phytohabitans flavus NBRC 107702.</title>
        <authorList>
            <person name="Komaki H."/>
            <person name="Tamura T."/>
        </authorList>
    </citation>
    <scope>NUCLEOTIDE SEQUENCE [LARGE SCALE GENOMIC DNA]</scope>
    <source>
        <strain evidence="2 3">NBRC 107702</strain>
    </source>
</reference>
<name>A0A6F8XWP9_9ACTN</name>
<protein>
    <recommendedName>
        <fullName evidence="4">CU044_5270 family protein</fullName>
    </recommendedName>
</protein>
<evidence type="ECO:0000313" key="3">
    <source>
        <dbReference type="Proteomes" id="UP000502508"/>
    </source>
</evidence>
<dbReference type="KEGG" id="pfla:Pflav_046840"/>
<keyword evidence="3" id="KW-1185">Reference proteome</keyword>
<dbReference type="RefSeq" id="WP_173037847.1">
    <property type="nucleotide sequence ID" value="NZ_AP022870.1"/>
</dbReference>
<dbReference type="NCBIfam" id="NF038083">
    <property type="entry name" value="CU044_5270_fam"/>
    <property type="match status" value="1"/>
</dbReference>
<accession>A0A6F8XWP9</accession>
<evidence type="ECO:0008006" key="4">
    <source>
        <dbReference type="Google" id="ProtNLM"/>
    </source>
</evidence>
<reference evidence="2 3" key="2">
    <citation type="submission" date="2020-03" db="EMBL/GenBank/DDBJ databases">
        <authorList>
            <person name="Ichikawa N."/>
            <person name="Kimura A."/>
            <person name="Kitahashi Y."/>
            <person name="Uohara A."/>
        </authorList>
    </citation>
    <scope>NUCLEOTIDE SEQUENCE [LARGE SCALE GENOMIC DNA]</scope>
    <source>
        <strain evidence="2 3">NBRC 107702</strain>
    </source>
</reference>
<evidence type="ECO:0000256" key="1">
    <source>
        <dbReference type="SAM" id="MobiDB-lite"/>
    </source>
</evidence>
<evidence type="ECO:0000313" key="2">
    <source>
        <dbReference type="EMBL" id="BCB78274.1"/>
    </source>
</evidence>
<gene>
    <name evidence="2" type="ORF">Pflav_046840</name>
</gene>
<dbReference type="EMBL" id="AP022870">
    <property type="protein sequence ID" value="BCB78274.1"/>
    <property type="molecule type" value="Genomic_DNA"/>
</dbReference>
<dbReference type="Proteomes" id="UP000502508">
    <property type="component" value="Chromosome"/>
</dbReference>
<proteinExistence type="predicted"/>
<feature type="region of interest" description="Disordered" evidence="1">
    <location>
        <begin position="199"/>
        <end position="233"/>
    </location>
</feature>
<organism evidence="2 3">
    <name type="scientific">Phytohabitans flavus</name>
    <dbReference type="NCBI Taxonomy" id="1076124"/>
    <lineage>
        <taxon>Bacteria</taxon>
        <taxon>Bacillati</taxon>
        <taxon>Actinomycetota</taxon>
        <taxon>Actinomycetes</taxon>
        <taxon>Micromonosporales</taxon>
        <taxon>Micromonosporaceae</taxon>
    </lineage>
</organism>
<dbReference type="InterPro" id="IPR047789">
    <property type="entry name" value="CU044_5270-like"/>
</dbReference>